<keyword evidence="1" id="KW-0805">Transcription regulation</keyword>
<accession>A0A4Q2TBC2</accession>
<dbReference type="InterPro" id="IPR018060">
    <property type="entry name" value="HTH_AraC"/>
</dbReference>
<organism evidence="5 6">
    <name type="scientific">Ciceribacter ferrooxidans</name>
    <dbReference type="NCBI Taxonomy" id="2509717"/>
    <lineage>
        <taxon>Bacteria</taxon>
        <taxon>Pseudomonadati</taxon>
        <taxon>Pseudomonadota</taxon>
        <taxon>Alphaproteobacteria</taxon>
        <taxon>Hyphomicrobiales</taxon>
        <taxon>Rhizobiaceae</taxon>
        <taxon>Ciceribacter</taxon>
    </lineage>
</organism>
<keyword evidence="6" id="KW-1185">Reference proteome</keyword>
<dbReference type="InterPro" id="IPR046532">
    <property type="entry name" value="DUF6597"/>
</dbReference>
<protein>
    <submittedName>
        <fullName evidence="5">AraC family transcriptional regulator</fullName>
    </submittedName>
</protein>
<dbReference type="PANTHER" id="PTHR46796">
    <property type="entry name" value="HTH-TYPE TRANSCRIPTIONAL ACTIVATOR RHAS-RELATED"/>
    <property type="match status" value="1"/>
</dbReference>
<dbReference type="Proteomes" id="UP000291088">
    <property type="component" value="Unassembled WGS sequence"/>
</dbReference>
<dbReference type="PANTHER" id="PTHR46796:SF13">
    <property type="entry name" value="HTH-TYPE TRANSCRIPTIONAL ACTIVATOR RHAS"/>
    <property type="match status" value="1"/>
</dbReference>
<dbReference type="GO" id="GO:0043565">
    <property type="term" value="F:sequence-specific DNA binding"/>
    <property type="evidence" value="ECO:0007669"/>
    <property type="project" value="InterPro"/>
</dbReference>
<dbReference type="SMART" id="SM00342">
    <property type="entry name" value="HTH_ARAC"/>
    <property type="match status" value="1"/>
</dbReference>
<feature type="domain" description="HTH araC/xylS-type" evidence="4">
    <location>
        <begin position="202"/>
        <end position="300"/>
    </location>
</feature>
<dbReference type="SUPFAM" id="SSF46689">
    <property type="entry name" value="Homeodomain-like"/>
    <property type="match status" value="1"/>
</dbReference>
<evidence type="ECO:0000256" key="2">
    <source>
        <dbReference type="ARBA" id="ARBA00023125"/>
    </source>
</evidence>
<dbReference type="AlphaFoldDB" id="A0A4Q2TBC2"/>
<dbReference type="Gene3D" id="1.10.10.60">
    <property type="entry name" value="Homeodomain-like"/>
    <property type="match status" value="1"/>
</dbReference>
<dbReference type="EMBL" id="SDVB01000191">
    <property type="protein sequence ID" value="RYC15708.1"/>
    <property type="molecule type" value="Genomic_DNA"/>
</dbReference>
<evidence type="ECO:0000256" key="1">
    <source>
        <dbReference type="ARBA" id="ARBA00023015"/>
    </source>
</evidence>
<dbReference type="OrthoDB" id="9805730at2"/>
<comment type="caution">
    <text evidence="5">The sequence shown here is derived from an EMBL/GenBank/DDBJ whole genome shotgun (WGS) entry which is preliminary data.</text>
</comment>
<sequence>MPSVRRPVAKGRASRHLMHYVRQQYSFGYRQLWFEMERMSDAMRTFHVPPANILAPYIDRLWGLESVGNERIALPILLPGTGAELYFHYSTPFRRSAGSGESVVCHDAHLFCIRSRPIELLPARDIGFVAVRFRAGMMHRFIDIPGGELIDRDLSADDLWGATGQTLATRVASAETLTERLRLIQCFLVERLARRSSDLVFEHAATLLYDNCIDLTIDHLAERVGLGRRQLERRFNAIAGQTPVELRGLARFQKTVRTLILDNGAQTTDAALAHGYYDQAHFIRHFRGLAAESPERHLKAARTRTHFYNTPWRACTKIAAPLYP</sequence>
<dbReference type="PROSITE" id="PS01124">
    <property type="entry name" value="HTH_ARAC_FAMILY_2"/>
    <property type="match status" value="1"/>
</dbReference>
<evidence type="ECO:0000313" key="5">
    <source>
        <dbReference type="EMBL" id="RYC15708.1"/>
    </source>
</evidence>
<dbReference type="Pfam" id="PF20240">
    <property type="entry name" value="DUF6597"/>
    <property type="match status" value="1"/>
</dbReference>
<evidence type="ECO:0000259" key="4">
    <source>
        <dbReference type="PROSITE" id="PS01124"/>
    </source>
</evidence>
<keyword evidence="2" id="KW-0238">DNA-binding</keyword>
<proteinExistence type="predicted"/>
<gene>
    <name evidence="5" type="ORF">EUU22_08805</name>
</gene>
<evidence type="ECO:0000313" key="6">
    <source>
        <dbReference type="Proteomes" id="UP000291088"/>
    </source>
</evidence>
<dbReference type="Pfam" id="PF12833">
    <property type="entry name" value="HTH_18"/>
    <property type="match status" value="1"/>
</dbReference>
<keyword evidence="3" id="KW-0804">Transcription</keyword>
<dbReference type="InterPro" id="IPR050204">
    <property type="entry name" value="AraC_XylS_family_regulators"/>
</dbReference>
<name>A0A4Q2TBC2_9HYPH</name>
<dbReference type="InterPro" id="IPR009057">
    <property type="entry name" value="Homeodomain-like_sf"/>
</dbReference>
<reference evidence="5 6" key="1">
    <citation type="submission" date="2019-01" db="EMBL/GenBank/DDBJ databases">
        <authorList>
            <person name="Deng T."/>
        </authorList>
    </citation>
    <scope>NUCLEOTIDE SEQUENCE [LARGE SCALE GENOMIC DNA]</scope>
    <source>
        <strain evidence="5 6">F8825</strain>
    </source>
</reference>
<dbReference type="GO" id="GO:0003700">
    <property type="term" value="F:DNA-binding transcription factor activity"/>
    <property type="evidence" value="ECO:0007669"/>
    <property type="project" value="InterPro"/>
</dbReference>
<evidence type="ECO:0000256" key="3">
    <source>
        <dbReference type="ARBA" id="ARBA00023163"/>
    </source>
</evidence>